<dbReference type="Proteomes" id="UP000887229">
    <property type="component" value="Unassembled WGS sequence"/>
</dbReference>
<gene>
    <name evidence="1" type="ORF">F5Z01DRAFT_738180</name>
</gene>
<dbReference type="RefSeq" id="XP_046116620.1">
    <property type="nucleotide sequence ID" value="XM_046266814.1"/>
</dbReference>
<evidence type="ECO:0000313" key="2">
    <source>
        <dbReference type="Proteomes" id="UP000887229"/>
    </source>
</evidence>
<protein>
    <submittedName>
        <fullName evidence="1">Uncharacterized protein</fullName>
    </submittedName>
</protein>
<name>A0A9P7ZJ63_9HYPO</name>
<dbReference type="AlphaFoldDB" id="A0A9P7ZJ63"/>
<reference evidence="1" key="1">
    <citation type="journal article" date="2021" name="IMA Fungus">
        <title>Genomic characterization of three marine fungi, including Emericellopsis atlantica sp. nov. with signatures of a generalist lifestyle and marine biomass degradation.</title>
        <authorList>
            <person name="Hagestad O.C."/>
            <person name="Hou L."/>
            <person name="Andersen J.H."/>
            <person name="Hansen E.H."/>
            <person name="Altermark B."/>
            <person name="Li C."/>
            <person name="Kuhnert E."/>
            <person name="Cox R.J."/>
            <person name="Crous P.W."/>
            <person name="Spatafora J.W."/>
            <person name="Lail K."/>
            <person name="Amirebrahimi M."/>
            <person name="Lipzen A."/>
            <person name="Pangilinan J."/>
            <person name="Andreopoulos W."/>
            <person name="Hayes R.D."/>
            <person name="Ng V."/>
            <person name="Grigoriev I.V."/>
            <person name="Jackson S.A."/>
            <person name="Sutton T.D.S."/>
            <person name="Dobson A.D.W."/>
            <person name="Rama T."/>
        </authorList>
    </citation>
    <scope>NUCLEOTIDE SEQUENCE</scope>
    <source>
        <strain evidence="1">TS7</strain>
    </source>
</reference>
<comment type="caution">
    <text evidence="1">The sequence shown here is derived from an EMBL/GenBank/DDBJ whole genome shotgun (WGS) entry which is preliminary data.</text>
</comment>
<keyword evidence="2" id="KW-1185">Reference proteome</keyword>
<proteinExistence type="predicted"/>
<evidence type="ECO:0000313" key="1">
    <source>
        <dbReference type="EMBL" id="KAG9252696.1"/>
    </source>
</evidence>
<dbReference type="GeneID" id="70297717"/>
<sequence>MRTSSCAHYSSAKFSDKYVLSASQTAWGWLLGQNLGRITFEVREPPPLIYNSKQLSATHCTVWITIKSHTFYLHRLRAGSIKVDPESSWIQPHTDTIQLNVHSFSPLQWSTRDVRRGGTVSAAPATTAEEESPPWHIAFNIPIKPPLKLPPSSAQKDSVHKEEDSRGLALSALLSSPEDNVCCTAVDTDVQCENDPVPPLYAA</sequence>
<organism evidence="1 2">
    <name type="scientific">Emericellopsis atlantica</name>
    <dbReference type="NCBI Taxonomy" id="2614577"/>
    <lineage>
        <taxon>Eukaryota</taxon>
        <taxon>Fungi</taxon>
        <taxon>Dikarya</taxon>
        <taxon>Ascomycota</taxon>
        <taxon>Pezizomycotina</taxon>
        <taxon>Sordariomycetes</taxon>
        <taxon>Hypocreomycetidae</taxon>
        <taxon>Hypocreales</taxon>
        <taxon>Bionectriaceae</taxon>
        <taxon>Emericellopsis</taxon>
    </lineage>
</organism>
<accession>A0A9P7ZJ63</accession>
<dbReference type="EMBL" id="MU251261">
    <property type="protein sequence ID" value="KAG9252696.1"/>
    <property type="molecule type" value="Genomic_DNA"/>
</dbReference>